<evidence type="ECO:0000256" key="2">
    <source>
        <dbReference type="ARBA" id="ARBA00009695"/>
    </source>
</evidence>
<feature type="domain" description="RecX third three-helical" evidence="7">
    <location>
        <begin position="119"/>
        <end position="162"/>
    </location>
</feature>
<dbReference type="InterPro" id="IPR036388">
    <property type="entry name" value="WH-like_DNA-bd_sf"/>
</dbReference>
<reference evidence="10" key="1">
    <citation type="journal article" date="2009" name="Environ. Microbiol.">
        <title>The genome of Polaromonas naphthalenivorans strain CJ2, isolated from coal tar-contaminated sediment, reveals physiological and metabolic versatility and evolution through extensive horizontal gene transfer.</title>
        <authorList>
            <person name="Yagi J.M."/>
            <person name="Sims D."/>
            <person name="Brettin T."/>
            <person name="Bruce D."/>
            <person name="Madsen E.L."/>
        </authorList>
    </citation>
    <scope>NUCLEOTIDE SEQUENCE [LARGE SCALE GENOMIC DNA]</scope>
    <source>
        <strain evidence="10">CJ2</strain>
    </source>
</reference>
<evidence type="ECO:0000259" key="6">
    <source>
        <dbReference type="Pfam" id="PF02631"/>
    </source>
</evidence>
<dbReference type="InterPro" id="IPR053924">
    <property type="entry name" value="RecX_HTH_2nd"/>
</dbReference>
<dbReference type="InterPro" id="IPR003783">
    <property type="entry name" value="Regulatory_RecX"/>
</dbReference>
<dbReference type="PANTHER" id="PTHR33602">
    <property type="entry name" value="REGULATORY PROTEIN RECX FAMILY PROTEIN"/>
    <property type="match status" value="1"/>
</dbReference>
<dbReference type="RefSeq" id="WP_011803316.1">
    <property type="nucleotide sequence ID" value="NC_008781.1"/>
</dbReference>
<dbReference type="GO" id="GO:0005737">
    <property type="term" value="C:cytoplasm"/>
    <property type="evidence" value="ECO:0007669"/>
    <property type="project" value="UniProtKB-SubCell"/>
</dbReference>
<feature type="domain" description="RecX second three-helical" evidence="6">
    <location>
        <begin position="73"/>
        <end position="111"/>
    </location>
</feature>
<dbReference type="Proteomes" id="UP000000644">
    <property type="component" value="Chromosome"/>
</dbReference>
<protein>
    <recommendedName>
        <fullName evidence="3 5">Regulatory protein RecX</fullName>
    </recommendedName>
</protein>
<comment type="similarity">
    <text evidence="2 5">Belongs to the RecX family.</text>
</comment>
<dbReference type="eggNOG" id="COG2137">
    <property type="taxonomic scope" value="Bacteria"/>
</dbReference>
<organism evidence="9 10">
    <name type="scientific">Polaromonas naphthalenivorans (strain CJ2)</name>
    <dbReference type="NCBI Taxonomy" id="365044"/>
    <lineage>
        <taxon>Bacteria</taxon>
        <taxon>Pseudomonadati</taxon>
        <taxon>Pseudomonadota</taxon>
        <taxon>Betaproteobacteria</taxon>
        <taxon>Burkholderiales</taxon>
        <taxon>Comamonadaceae</taxon>
        <taxon>Polaromonas</taxon>
    </lineage>
</organism>
<evidence type="ECO:0000256" key="1">
    <source>
        <dbReference type="ARBA" id="ARBA00004496"/>
    </source>
</evidence>
<evidence type="ECO:0000256" key="3">
    <source>
        <dbReference type="ARBA" id="ARBA00018111"/>
    </source>
</evidence>
<dbReference type="Pfam" id="PF02631">
    <property type="entry name" value="RecX_HTH2"/>
    <property type="match status" value="1"/>
</dbReference>
<proteinExistence type="inferred from homology"/>
<dbReference type="EMBL" id="CP000529">
    <property type="protein sequence ID" value="ABM39250.1"/>
    <property type="molecule type" value="Genomic_DNA"/>
</dbReference>
<dbReference type="Pfam" id="PF21981">
    <property type="entry name" value="RecX_HTH3"/>
    <property type="match status" value="1"/>
</dbReference>
<dbReference type="AlphaFoldDB" id="A1VUC2"/>
<gene>
    <name evidence="5" type="primary">recX</name>
    <name evidence="9" type="ordered locus">Pnap_3955</name>
</gene>
<dbReference type="NCBIfam" id="NF001055">
    <property type="entry name" value="PRK00117.2-5"/>
    <property type="match status" value="1"/>
</dbReference>
<dbReference type="InterPro" id="IPR053925">
    <property type="entry name" value="RecX_HTH_3rd"/>
</dbReference>
<name>A1VUC2_POLNA</name>
<dbReference type="InterPro" id="IPR053926">
    <property type="entry name" value="RecX_HTH_1st"/>
</dbReference>
<evidence type="ECO:0000313" key="10">
    <source>
        <dbReference type="Proteomes" id="UP000000644"/>
    </source>
</evidence>
<dbReference type="HOGENOM" id="CLU_066607_3_1_4"/>
<keyword evidence="10" id="KW-1185">Reference proteome</keyword>
<evidence type="ECO:0000256" key="4">
    <source>
        <dbReference type="ARBA" id="ARBA00022490"/>
    </source>
</evidence>
<evidence type="ECO:0000259" key="8">
    <source>
        <dbReference type="Pfam" id="PF21982"/>
    </source>
</evidence>
<accession>A1VUC2</accession>
<dbReference type="PANTHER" id="PTHR33602:SF1">
    <property type="entry name" value="REGULATORY PROTEIN RECX FAMILY PROTEIN"/>
    <property type="match status" value="1"/>
</dbReference>
<evidence type="ECO:0000259" key="7">
    <source>
        <dbReference type="Pfam" id="PF21981"/>
    </source>
</evidence>
<dbReference type="GO" id="GO:0006282">
    <property type="term" value="P:regulation of DNA repair"/>
    <property type="evidence" value="ECO:0007669"/>
    <property type="project" value="UniProtKB-UniRule"/>
</dbReference>
<dbReference type="Gene3D" id="1.10.10.10">
    <property type="entry name" value="Winged helix-like DNA-binding domain superfamily/Winged helix DNA-binding domain"/>
    <property type="match status" value="3"/>
</dbReference>
<comment type="function">
    <text evidence="5">Modulates RecA activity.</text>
</comment>
<keyword evidence="4 5" id="KW-0963">Cytoplasm</keyword>
<dbReference type="OrthoDB" id="5295441at2"/>
<evidence type="ECO:0000256" key="5">
    <source>
        <dbReference type="HAMAP-Rule" id="MF_01114"/>
    </source>
</evidence>
<feature type="domain" description="RecX first three-helical" evidence="8">
    <location>
        <begin position="29"/>
        <end position="66"/>
    </location>
</feature>
<evidence type="ECO:0000313" key="9">
    <source>
        <dbReference type="EMBL" id="ABM39250.1"/>
    </source>
</evidence>
<sequence>MAQFRSSGNCAVSEAKPASRAGFGLSLKGRALRYLAAREHSRAELERKLKPHEETSGQLAQVLDELQAKDFISEARVVESVINRRAARFGASRIKYELLNKGLGAEAVAEAVNSLKGSELERAQGIWRRKFDGPALDAAGRAKQMRFLAARGFGGDVIRRVVSQAEED</sequence>
<dbReference type="STRING" id="365044.Pnap_3955"/>
<dbReference type="HAMAP" id="MF_01114">
    <property type="entry name" value="RecX"/>
    <property type="match status" value="1"/>
</dbReference>
<dbReference type="KEGG" id="pna:Pnap_3955"/>
<comment type="subcellular location">
    <subcellularLocation>
        <location evidence="1 5">Cytoplasm</location>
    </subcellularLocation>
</comment>
<dbReference type="Pfam" id="PF21982">
    <property type="entry name" value="RecX_HTH1"/>
    <property type="match status" value="1"/>
</dbReference>